<feature type="domain" description="Glycosyltransferase subfamily 4-like N-terminal" evidence="2">
    <location>
        <begin position="17"/>
        <end position="185"/>
    </location>
</feature>
<dbReference type="EMBL" id="LSRS01000005">
    <property type="protein sequence ID" value="KAF1084656.1"/>
    <property type="molecule type" value="Genomic_DNA"/>
</dbReference>
<accession>A0A9D3AXN6</accession>
<dbReference type="RefSeq" id="WP_161822713.1">
    <property type="nucleotide sequence ID" value="NZ_LSRS01000005.1"/>
</dbReference>
<feature type="domain" description="Glycosyl transferase family 1" evidence="1">
    <location>
        <begin position="197"/>
        <end position="357"/>
    </location>
</feature>
<protein>
    <submittedName>
        <fullName evidence="3">Alpha-monoglucosyldiacylglycerol synthase</fullName>
        <ecNumber evidence="3">2.4.1.-</ecNumber>
    </submittedName>
</protein>
<evidence type="ECO:0000259" key="2">
    <source>
        <dbReference type="Pfam" id="PF13439"/>
    </source>
</evidence>
<keyword evidence="4" id="KW-1185">Reference proteome</keyword>
<dbReference type="InterPro" id="IPR001296">
    <property type="entry name" value="Glyco_trans_1"/>
</dbReference>
<dbReference type="Pfam" id="PF00534">
    <property type="entry name" value="Glycos_transf_1"/>
    <property type="match status" value="1"/>
</dbReference>
<dbReference type="InterPro" id="IPR028098">
    <property type="entry name" value="Glyco_trans_4-like_N"/>
</dbReference>
<reference evidence="3" key="1">
    <citation type="submission" date="2016-02" db="EMBL/GenBank/DDBJ databases">
        <title>Draft Genome Sequence of Sporotomaculum syntrophicum Strain FB, a Syntrophic Benzoate Degrader.</title>
        <authorList>
            <person name="Nobu M.K."/>
            <person name="Narihiro T."/>
            <person name="Qiu Y.-L."/>
            <person name="Ohashi A."/>
            <person name="Liu W.-T."/>
            <person name="Yuji S."/>
        </authorList>
    </citation>
    <scope>NUCLEOTIDE SEQUENCE</scope>
    <source>
        <strain evidence="3">FB</strain>
    </source>
</reference>
<dbReference type="OrthoDB" id="9802525at2"/>
<dbReference type="PANTHER" id="PTHR45947:SF3">
    <property type="entry name" value="SULFOQUINOVOSYL TRANSFERASE SQD2"/>
    <property type="match status" value="1"/>
</dbReference>
<evidence type="ECO:0000259" key="1">
    <source>
        <dbReference type="Pfam" id="PF00534"/>
    </source>
</evidence>
<dbReference type="InterPro" id="IPR050194">
    <property type="entry name" value="Glycosyltransferase_grp1"/>
</dbReference>
<dbReference type="EC" id="2.4.1.-" evidence="3"/>
<dbReference type="CDD" id="cd03817">
    <property type="entry name" value="GT4_UGDG-like"/>
    <property type="match status" value="1"/>
</dbReference>
<evidence type="ECO:0000313" key="3">
    <source>
        <dbReference type="EMBL" id="KAF1084656.1"/>
    </source>
</evidence>
<dbReference type="Pfam" id="PF13439">
    <property type="entry name" value="Glyco_transf_4"/>
    <property type="match status" value="1"/>
</dbReference>
<evidence type="ECO:0000313" key="4">
    <source>
        <dbReference type="Proteomes" id="UP000798488"/>
    </source>
</evidence>
<keyword evidence="3" id="KW-0808">Transferase</keyword>
<comment type="caution">
    <text evidence="3">The sequence shown here is derived from an EMBL/GenBank/DDBJ whole genome shotgun (WGS) entry which is preliminary data.</text>
</comment>
<proteinExistence type="predicted"/>
<dbReference type="Gene3D" id="3.40.50.2000">
    <property type="entry name" value="Glycogen Phosphorylase B"/>
    <property type="match status" value="2"/>
</dbReference>
<keyword evidence="3" id="KW-0328">Glycosyltransferase</keyword>
<dbReference type="AlphaFoldDB" id="A0A9D3AXN6"/>
<name>A0A9D3AXN6_9FIRM</name>
<dbReference type="GO" id="GO:0016757">
    <property type="term" value="F:glycosyltransferase activity"/>
    <property type="evidence" value="ECO:0007669"/>
    <property type="project" value="UniProtKB-KW"/>
</dbReference>
<dbReference type="PANTHER" id="PTHR45947">
    <property type="entry name" value="SULFOQUINOVOSYL TRANSFERASE SQD2"/>
    <property type="match status" value="1"/>
</dbReference>
<organism evidence="3 4">
    <name type="scientific">Sporotomaculum syntrophicum</name>
    <dbReference type="NCBI Taxonomy" id="182264"/>
    <lineage>
        <taxon>Bacteria</taxon>
        <taxon>Bacillati</taxon>
        <taxon>Bacillota</taxon>
        <taxon>Clostridia</taxon>
        <taxon>Eubacteriales</taxon>
        <taxon>Desulfallaceae</taxon>
        <taxon>Sporotomaculum</taxon>
    </lineage>
</organism>
<dbReference type="SUPFAM" id="SSF53756">
    <property type="entry name" value="UDP-Glycosyltransferase/glycogen phosphorylase"/>
    <property type="match status" value="1"/>
</dbReference>
<gene>
    <name evidence="3" type="primary">mgs_1</name>
    <name evidence="3" type="ORF">SPSYN_02434</name>
</gene>
<dbReference type="Proteomes" id="UP000798488">
    <property type="component" value="Unassembled WGS sequence"/>
</dbReference>
<sequence>MSLKIGFFTDSYLPYTSGVVRSIETFSSELQAQGHEIFIFAPDYPNNQGRLDENRVFRFPSIPAPTYHDFALAVPFSIRLWPTLKKIGLDLIHVHSPFLLGSLGSYSAKKLNIPLVFTFHTLYDKYAFYLPLGNNFAQKITKKYCTDFCNHCDSVIVPTGIIGEQLREWGVTTEIKALPTGIDIDSFRIEEKNWLYQKYNIDPSVRLIISVSRLGKEKNFPFVLKSFKKINEAFPNTKLILVGDGPEKDALVKLAEQLGVSEKVVFTGKLPKEDVIKAYNSAHIFIFASITETQGLVVGEAKAAGLPTVAVKAYGISEMIQDGVDGFLTNLDNDEFTDKVNLLLNDNNLRFAMSQNALQNSEEISAKNLTQKLIQHYFEVIKRYNKKDLRLPNLS</sequence>